<gene>
    <name evidence="3" type="ORF">K3U94_19845</name>
</gene>
<reference evidence="3" key="1">
    <citation type="submission" date="2021-08" db="EMBL/GenBank/DDBJ databases">
        <title>Whole genome sequencing of non-tuberculosis mycobacteria type-strains.</title>
        <authorList>
            <person name="Igarashi Y."/>
            <person name="Osugi A."/>
            <person name="Mitarai S."/>
        </authorList>
    </citation>
    <scope>NUCLEOTIDE SEQUENCE</scope>
    <source>
        <strain evidence="3">JCM 30995</strain>
    </source>
</reference>
<sequence>MLGADGARGLSHPKVDRRARMPAGTTSFYFRTRKALMHAVAARVTELDLADLRAMSELADDGDGLVSGTLGLATMVVLAGTAPWVTRTRARYELAMEAGREPELAEIMRQSTTQFHELVRRAVTHWQPDDCQPDPAVLDEQTYAVLRFVNGVMVESCQGHDPDRSAEQIDRLIRAIIGGVREQRDPD</sequence>
<dbReference type="EMBL" id="CP080997">
    <property type="protein sequence ID" value="QZA10254.1"/>
    <property type="molecule type" value="Genomic_DNA"/>
</dbReference>
<dbReference type="Proteomes" id="UP000825008">
    <property type="component" value="Chromosome"/>
</dbReference>
<dbReference type="KEGG" id="mher:K3U94_19845"/>
<dbReference type="Gene3D" id="1.10.357.10">
    <property type="entry name" value="Tetracycline Repressor, domain 2"/>
    <property type="match status" value="1"/>
</dbReference>
<feature type="transmembrane region" description="Helical" evidence="1">
    <location>
        <begin position="65"/>
        <end position="86"/>
    </location>
</feature>
<organism evidence="3 4">
    <name type="scientific">Mycolicibacter heraklionensis</name>
    <dbReference type="NCBI Taxonomy" id="512402"/>
    <lineage>
        <taxon>Bacteria</taxon>
        <taxon>Bacillati</taxon>
        <taxon>Actinomycetota</taxon>
        <taxon>Actinomycetes</taxon>
        <taxon>Mycobacteriales</taxon>
        <taxon>Mycobacteriaceae</taxon>
        <taxon>Mycolicibacter</taxon>
    </lineage>
</organism>
<dbReference type="SUPFAM" id="SSF48498">
    <property type="entry name" value="Tetracyclin repressor-like, C-terminal domain"/>
    <property type="match status" value="1"/>
</dbReference>
<feature type="domain" description="Tetracyclin repressor-like C-terminal group 31" evidence="2">
    <location>
        <begin position="74"/>
        <end position="178"/>
    </location>
</feature>
<dbReference type="InterPro" id="IPR036271">
    <property type="entry name" value="Tet_transcr_reg_TetR-rel_C_sf"/>
</dbReference>
<proteinExistence type="predicted"/>
<evidence type="ECO:0000256" key="1">
    <source>
        <dbReference type="SAM" id="Phobius"/>
    </source>
</evidence>
<keyword evidence="1" id="KW-0472">Membrane</keyword>
<evidence type="ECO:0000313" key="4">
    <source>
        <dbReference type="Proteomes" id="UP000825008"/>
    </source>
</evidence>
<accession>A0A9X7WMG4</accession>
<dbReference type="AlphaFoldDB" id="A0A9X7WMG4"/>
<keyword evidence="1" id="KW-1133">Transmembrane helix</keyword>
<name>A0A9X7WMG4_9MYCO</name>
<evidence type="ECO:0000313" key="3">
    <source>
        <dbReference type="EMBL" id="QZA10254.1"/>
    </source>
</evidence>
<keyword evidence="1" id="KW-0812">Transmembrane</keyword>
<dbReference type="Pfam" id="PF17940">
    <property type="entry name" value="TetR_C_31"/>
    <property type="match status" value="1"/>
</dbReference>
<protein>
    <submittedName>
        <fullName evidence="3">TetR family transcriptional regulator C-terminal domain-containing protein</fullName>
    </submittedName>
</protein>
<evidence type="ECO:0000259" key="2">
    <source>
        <dbReference type="Pfam" id="PF17940"/>
    </source>
</evidence>
<dbReference type="InterPro" id="IPR041583">
    <property type="entry name" value="TetR_C_31"/>
</dbReference>